<evidence type="ECO:0000313" key="8">
    <source>
        <dbReference type="Proteomes" id="UP001200604"/>
    </source>
</evidence>
<dbReference type="PANTHER" id="PTHR23542:SF1">
    <property type="entry name" value="MAJOR FACILITATOR SUPERFAMILY (MFS) PROFILE DOMAIN-CONTAINING PROTEIN"/>
    <property type="match status" value="1"/>
</dbReference>
<keyword evidence="2 5" id="KW-0812">Transmembrane</keyword>
<feature type="transmembrane region" description="Helical" evidence="5">
    <location>
        <begin position="267"/>
        <end position="283"/>
    </location>
</feature>
<evidence type="ECO:0000256" key="4">
    <source>
        <dbReference type="ARBA" id="ARBA00023136"/>
    </source>
</evidence>
<evidence type="ECO:0000256" key="1">
    <source>
        <dbReference type="ARBA" id="ARBA00004651"/>
    </source>
</evidence>
<gene>
    <name evidence="7" type="ORF">L3H44_05960</name>
</gene>
<dbReference type="InterPro" id="IPR036259">
    <property type="entry name" value="MFS_trans_sf"/>
</dbReference>
<evidence type="ECO:0000259" key="6">
    <source>
        <dbReference type="PROSITE" id="PS50850"/>
    </source>
</evidence>
<dbReference type="InterPro" id="IPR020846">
    <property type="entry name" value="MFS_dom"/>
</dbReference>
<feature type="transmembrane region" description="Helical" evidence="5">
    <location>
        <begin position="163"/>
        <end position="183"/>
    </location>
</feature>
<dbReference type="Pfam" id="PF07690">
    <property type="entry name" value="MFS_1"/>
    <property type="match status" value="1"/>
</dbReference>
<dbReference type="InterPro" id="IPR011701">
    <property type="entry name" value="MFS"/>
</dbReference>
<dbReference type="GeneID" id="92727082"/>
<accession>A0ABS9HM61</accession>
<feature type="transmembrane region" description="Helical" evidence="5">
    <location>
        <begin position="355"/>
        <end position="375"/>
    </location>
</feature>
<feature type="transmembrane region" description="Helical" evidence="5">
    <location>
        <begin position="203"/>
        <end position="220"/>
    </location>
</feature>
<dbReference type="Gene3D" id="1.20.1250.20">
    <property type="entry name" value="MFS general substrate transporter like domains"/>
    <property type="match status" value="1"/>
</dbReference>
<evidence type="ECO:0000256" key="5">
    <source>
        <dbReference type="SAM" id="Phobius"/>
    </source>
</evidence>
<feature type="transmembrane region" description="Helical" evidence="5">
    <location>
        <begin position="140"/>
        <end position="157"/>
    </location>
</feature>
<feature type="transmembrane region" description="Helical" evidence="5">
    <location>
        <begin position="240"/>
        <end position="258"/>
    </location>
</feature>
<keyword evidence="3 5" id="KW-1133">Transmembrane helix</keyword>
<feature type="domain" description="Major facilitator superfamily (MFS) profile" evidence="6">
    <location>
        <begin position="163"/>
        <end position="383"/>
    </location>
</feature>
<dbReference type="EMBL" id="JAKJKU010000002">
    <property type="protein sequence ID" value="MCF6773953.1"/>
    <property type="molecule type" value="Genomic_DNA"/>
</dbReference>
<keyword evidence="4 5" id="KW-0472">Membrane</keyword>
<proteinExistence type="predicted"/>
<sequence>MGYFPRNQLAWAIATPVTRLVVTTIPMVAVVGTAAVGKSYAAGGLISGSYAAGEAAGAIWLTHKMKQVAIGRELRTICLVGAMLLLVSGAILWFIPSLWLGATLAILVLGAISSPIPGVLRSSATQMTSSSQRILAIDNVVNQICWVLGPILGVVLVHQTNTVIAYVFLALLLLGAAVVAPLAIPSNYRHESGEGGKASFRPIAVPVVASGVIMAVTASFDTLVPGLLTHWFGSDEKASFVLALLALGSVVASSVFGIKKSWPRPEALAMISTVFMIALLATVGSVQSYSILLGIAVLIGVVQAPSMVLRQVIVSDLVSHKRRASAFSLLYAAGGIGYSLAAAVTPWTADMLSARWGSAVTAGACLAILGWAVCLQGKQAPSE</sequence>
<feature type="transmembrane region" description="Helical" evidence="5">
    <location>
        <begin position="74"/>
        <end position="95"/>
    </location>
</feature>
<comment type="subcellular location">
    <subcellularLocation>
        <location evidence="1">Cell membrane</location>
        <topology evidence="1">Multi-pass membrane protein</topology>
    </subcellularLocation>
</comment>
<evidence type="ECO:0000256" key="2">
    <source>
        <dbReference type="ARBA" id="ARBA00022692"/>
    </source>
</evidence>
<dbReference type="PANTHER" id="PTHR23542">
    <property type="match status" value="1"/>
</dbReference>
<name>A0ABS9HM61_9CORY</name>
<feature type="transmembrane region" description="Helical" evidence="5">
    <location>
        <begin position="40"/>
        <end position="62"/>
    </location>
</feature>
<organism evidence="7 8">
    <name type="scientific">Corynebacterium parakroppenstedtii</name>
    <dbReference type="NCBI Taxonomy" id="2828363"/>
    <lineage>
        <taxon>Bacteria</taxon>
        <taxon>Bacillati</taxon>
        <taxon>Actinomycetota</taxon>
        <taxon>Actinomycetes</taxon>
        <taxon>Mycobacteriales</taxon>
        <taxon>Corynebacteriaceae</taxon>
        <taxon>Corynebacterium</taxon>
    </lineage>
</organism>
<evidence type="ECO:0000313" key="7">
    <source>
        <dbReference type="EMBL" id="MCF6773953.1"/>
    </source>
</evidence>
<evidence type="ECO:0000256" key="3">
    <source>
        <dbReference type="ARBA" id="ARBA00022989"/>
    </source>
</evidence>
<feature type="transmembrane region" description="Helical" evidence="5">
    <location>
        <begin position="9"/>
        <end position="34"/>
    </location>
</feature>
<feature type="transmembrane region" description="Helical" evidence="5">
    <location>
        <begin position="101"/>
        <end position="120"/>
    </location>
</feature>
<dbReference type="PROSITE" id="PS50850">
    <property type="entry name" value="MFS"/>
    <property type="match status" value="1"/>
</dbReference>
<dbReference type="SUPFAM" id="SSF103473">
    <property type="entry name" value="MFS general substrate transporter"/>
    <property type="match status" value="1"/>
</dbReference>
<feature type="transmembrane region" description="Helical" evidence="5">
    <location>
        <begin position="329"/>
        <end position="349"/>
    </location>
</feature>
<comment type="caution">
    <text evidence="7">The sequence shown here is derived from an EMBL/GenBank/DDBJ whole genome shotgun (WGS) entry which is preliminary data.</text>
</comment>
<reference evidence="7 8" key="1">
    <citation type="submission" date="2022-01" db="EMBL/GenBank/DDBJ databases">
        <title>Identification and Characterization of Corynebacterium sp.</title>
        <authorList>
            <person name="Luo Q."/>
            <person name="Qu P."/>
            <person name="Chen Q."/>
        </authorList>
    </citation>
    <scope>NUCLEOTIDE SEQUENCE [LARGE SCALE GENOMIC DNA]</scope>
    <source>
        <strain evidence="7 8">MC-12</strain>
    </source>
</reference>
<feature type="transmembrane region" description="Helical" evidence="5">
    <location>
        <begin position="289"/>
        <end position="309"/>
    </location>
</feature>
<keyword evidence="8" id="KW-1185">Reference proteome</keyword>
<protein>
    <submittedName>
        <fullName evidence="7">MFS transporter</fullName>
    </submittedName>
</protein>
<dbReference type="RefSeq" id="WP_046203428.1">
    <property type="nucleotide sequence ID" value="NZ_JAFFSY010000005.1"/>
</dbReference>
<dbReference type="Proteomes" id="UP001200604">
    <property type="component" value="Unassembled WGS sequence"/>
</dbReference>